<dbReference type="Proteomes" id="UP001321492">
    <property type="component" value="Unassembled WGS sequence"/>
</dbReference>
<keyword evidence="1" id="KW-0574">Periplasm</keyword>
<keyword evidence="2" id="KW-0802">TPR repeat</keyword>
<comment type="caution">
    <text evidence="4">The sequence shown here is derived from an EMBL/GenBank/DDBJ whole genome shotgun (WGS) entry which is preliminary data.</text>
</comment>
<feature type="chain" id="PRO_5044902826" description="Cell division coordinator CpoB" evidence="1">
    <location>
        <begin position="29"/>
        <end position="306"/>
    </location>
</feature>
<dbReference type="NCBIfam" id="TIGR02795">
    <property type="entry name" value="tol_pal_ybgF"/>
    <property type="match status" value="1"/>
</dbReference>
<evidence type="ECO:0000313" key="5">
    <source>
        <dbReference type="Proteomes" id="UP001321492"/>
    </source>
</evidence>
<reference evidence="4 5" key="1">
    <citation type="submission" date="2023-05" db="EMBL/GenBank/DDBJ databases">
        <title>Chelatococcus sp. nov., a moderately thermophilic bacterium isolated from hot spring microbial mat.</title>
        <authorList>
            <person name="Hu C.-J."/>
            <person name="Li W.-J."/>
        </authorList>
    </citation>
    <scope>NUCLEOTIDE SEQUENCE [LARGE SCALE GENOMIC DNA]</scope>
    <source>
        <strain evidence="4 5">SYSU G07232</strain>
    </source>
</reference>
<comment type="function">
    <text evidence="1">Mediates coordination of peptidoglycan synthesis and outer membrane constriction during cell division.</text>
</comment>
<sequence length="306" mass="32926" precursor="true">MFARRLSLFAVAAALLLAGALASGPTSAQDAAELFVRLNRLEGQMREMSGRMEQLQYENRRLQEQLKRFQEDVEFRFQERAGSSGAPPAQPRNQRRGDAFDPSGAPGAPGAPQPLGSTRAASATPGAASTGGVAVMDEGEGELAPPLPRSAPRDIGTLAREVAAPPGPRSGPSIAATGSADPRQDYDVAMGLLQQKQYEQAEMSFRQFLQSHPRDKLVPEATYWLGESYAARGRHREAAEQFLKVTTDHPKAGRAPESLLKLGMSLNAIGAREQACATYGEIARKYPQAAAGLKASVEREQRRAKC</sequence>
<evidence type="ECO:0000256" key="1">
    <source>
        <dbReference type="HAMAP-Rule" id="MF_02066"/>
    </source>
</evidence>
<evidence type="ECO:0000313" key="4">
    <source>
        <dbReference type="EMBL" id="MDJ1158238.1"/>
    </source>
</evidence>
<feature type="repeat" description="TPR" evidence="2">
    <location>
        <begin position="219"/>
        <end position="252"/>
    </location>
</feature>
<dbReference type="InterPro" id="IPR019734">
    <property type="entry name" value="TPR_rpt"/>
</dbReference>
<dbReference type="InterPro" id="IPR011990">
    <property type="entry name" value="TPR-like_helical_dom_sf"/>
</dbReference>
<proteinExistence type="inferred from homology"/>
<dbReference type="InterPro" id="IPR014162">
    <property type="entry name" value="CpoB_C"/>
</dbReference>
<accession>A0ABT7AFT2</accession>
<keyword evidence="1" id="KW-0732">Signal</keyword>
<dbReference type="PROSITE" id="PS50005">
    <property type="entry name" value="TPR"/>
    <property type="match status" value="1"/>
</dbReference>
<dbReference type="HAMAP" id="MF_02066">
    <property type="entry name" value="CpoB"/>
    <property type="match status" value="1"/>
</dbReference>
<dbReference type="RefSeq" id="WP_283740233.1">
    <property type="nucleotide sequence ID" value="NZ_JASJEV010000004.1"/>
</dbReference>
<gene>
    <name evidence="4" type="primary">ybgF</name>
    <name evidence="1" type="synonym">cpoB</name>
    <name evidence="4" type="ORF">QNA08_08335</name>
</gene>
<comment type="subcellular location">
    <subcellularLocation>
        <location evidence="1">Periplasm</location>
    </subcellularLocation>
</comment>
<dbReference type="EMBL" id="JASJEV010000004">
    <property type="protein sequence ID" value="MDJ1158238.1"/>
    <property type="molecule type" value="Genomic_DNA"/>
</dbReference>
<dbReference type="Gene3D" id="1.25.40.10">
    <property type="entry name" value="Tetratricopeptide repeat domain"/>
    <property type="match status" value="1"/>
</dbReference>
<feature type="region of interest" description="Disordered" evidence="3">
    <location>
        <begin position="77"/>
        <end position="133"/>
    </location>
</feature>
<evidence type="ECO:0000256" key="3">
    <source>
        <dbReference type="SAM" id="MobiDB-lite"/>
    </source>
</evidence>
<feature type="compositionally biased region" description="Low complexity" evidence="3">
    <location>
        <begin position="100"/>
        <end position="133"/>
    </location>
</feature>
<name>A0ABT7AFT2_9HYPH</name>
<keyword evidence="5" id="KW-1185">Reference proteome</keyword>
<keyword evidence="1" id="KW-0132">Cell division</keyword>
<dbReference type="InterPro" id="IPR034706">
    <property type="entry name" value="CpoB"/>
</dbReference>
<feature type="signal peptide" evidence="1">
    <location>
        <begin position="1"/>
        <end position="28"/>
    </location>
</feature>
<keyword evidence="1" id="KW-0131">Cell cycle</keyword>
<protein>
    <recommendedName>
        <fullName evidence="1">Cell division coordinator CpoB</fullName>
    </recommendedName>
</protein>
<evidence type="ECO:0000256" key="2">
    <source>
        <dbReference type="PROSITE-ProRule" id="PRU00339"/>
    </source>
</evidence>
<dbReference type="Pfam" id="PF13174">
    <property type="entry name" value="TPR_6"/>
    <property type="match status" value="2"/>
</dbReference>
<feature type="region of interest" description="Disordered" evidence="3">
    <location>
        <begin position="161"/>
        <end position="181"/>
    </location>
</feature>
<dbReference type="SUPFAM" id="SSF48452">
    <property type="entry name" value="TPR-like"/>
    <property type="match status" value="1"/>
</dbReference>
<comment type="similarity">
    <text evidence="1">Belongs to the CpoB family.</text>
</comment>
<organism evidence="4 5">
    <name type="scientific">Chelatococcus albus</name>
    <dbReference type="NCBI Taxonomy" id="3047466"/>
    <lineage>
        <taxon>Bacteria</taxon>
        <taxon>Pseudomonadati</taxon>
        <taxon>Pseudomonadota</taxon>
        <taxon>Alphaproteobacteria</taxon>
        <taxon>Hyphomicrobiales</taxon>
        <taxon>Chelatococcaceae</taxon>
        <taxon>Chelatococcus</taxon>
    </lineage>
</organism>